<dbReference type="VEuPathDB" id="TriTrypDB:LDHU3_34.2090"/>
<evidence type="ECO:0000313" key="20">
    <source>
        <dbReference type="Proteomes" id="UP000318447"/>
    </source>
</evidence>
<feature type="zinc finger region" description="C3H1-type" evidence="12">
    <location>
        <begin position="281"/>
        <end position="308"/>
    </location>
</feature>
<evidence type="ECO:0000256" key="13">
    <source>
        <dbReference type="SAM" id="MobiDB-lite"/>
    </source>
</evidence>
<reference evidence="16" key="2">
    <citation type="submission" date="2011-01" db="EMBL/GenBank/DDBJ databases">
        <authorList>
            <person name="Zhao B.P."/>
            <person name="Ren Z.A."/>
            <person name="Li C.D."/>
        </authorList>
    </citation>
    <scope>NUCLEOTIDE SEQUENCE</scope>
    <source>
        <strain evidence="16">BPK282A1</strain>
    </source>
</reference>
<dbReference type="InterPro" id="IPR002562">
    <property type="entry name" value="3'-5'_exonuclease_dom"/>
</dbReference>
<evidence type="ECO:0000313" key="18">
    <source>
        <dbReference type="Proteomes" id="UP000008980"/>
    </source>
</evidence>
<keyword evidence="5" id="KW-0378">Hydrolase</keyword>
<dbReference type="GO" id="GO:0008270">
    <property type="term" value="F:zinc ion binding"/>
    <property type="evidence" value="ECO:0007669"/>
    <property type="project" value="UniProtKB-KW"/>
</dbReference>
<dbReference type="GO" id="GO:0008408">
    <property type="term" value="F:3'-5' exonuclease activity"/>
    <property type="evidence" value="ECO:0007669"/>
    <property type="project" value="InterPro"/>
</dbReference>
<reference evidence="15 19" key="4">
    <citation type="journal article" date="2018" name="Sci. Rep.">
        <title>A complete Leishmania donovani reference genome identifies novel genetic variations associated with virulence.</title>
        <authorList>
            <person name="Lypaczewski P."/>
            <person name="Hoshizaki J."/>
            <person name="Zhang W.-W."/>
            <person name="McCall L.-I."/>
            <person name="Torcivia-Rodriguez J."/>
            <person name="Simonyan V."/>
            <person name="Kaur A."/>
            <person name="Dewar K."/>
            <person name="Matlashewski G."/>
        </authorList>
    </citation>
    <scope>NUCLEOTIDE SEQUENCE [LARGE SCALE GENOMIC DNA]</scope>
    <source>
        <strain evidence="15 19">LdCL</strain>
    </source>
</reference>
<reference evidence="16 18" key="1">
    <citation type="journal article" date="2011" name="Genome Res.">
        <title>Whole genome sequencing of multiple Leishmania donovani clinical isolates provides insights into population structure and mechanisms of drug resistance.</title>
        <authorList>
            <person name="Downing T."/>
            <person name="Imamura H."/>
            <person name="Decuypere S."/>
            <person name="Clark T.G."/>
            <person name="Coombs G.H."/>
            <person name="Cotton J.A."/>
            <person name="Hilley J.D."/>
            <person name="de Doncker S."/>
            <person name="Maes I."/>
            <person name="Mottram J.C."/>
            <person name="Quail M.A."/>
            <person name="Rijal S."/>
            <person name="Sanders M."/>
            <person name="Schonian G."/>
            <person name="Stark O."/>
            <person name="Sundar S."/>
            <person name="Vanaerschot M."/>
            <person name="Hertz-Fowler C."/>
            <person name="Dujardin J.C."/>
            <person name="Berriman M."/>
        </authorList>
    </citation>
    <scope>NUCLEOTIDE SEQUENCE [LARGE SCALE GENOMIC DNA]</scope>
    <source>
        <strain evidence="16 18">BPK282A1</strain>
    </source>
</reference>
<dbReference type="Proteomes" id="UP000274082">
    <property type="component" value="Chromosome 34"/>
</dbReference>
<dbReference type="GO" id="GO:0005634">
    <property type="term" value="C:nucleus"/>
    <property type="evidence" value="ECO:0007669"/>
    <property type="project" value="UniProtKB-SubCell"/>
</dbReference>
<dbReference type="PROSITE" id="PS50103">
    <property type="entry name" value="ZF_C3H1"/>
    <property type="match status" value="1"/>
</dbReference>
<protein>
    <recommendedName>
        <fullName evidence="10">3'-5' exonuclease</fullName>
    </recommendedName>
    <alternativeName>
        <fullName evidence="11">Werner Syndrome-like exonuclease</fullName>
    </alternativeName>
</protein>
<evidence type="ECO:0000256" key="7">
    <source>
        <dbReference type="ARBA" id="ARBA00022839"/>
    </source>
</evidence>
<reference evidence="20" key="6">
    <citation type="submission" date="2019-02" db="EMBL/GenBank/DDBJ databases">
        <title>FDA dAtabase for Regulatory Grade micrObial Sequences (FDA-ARGOS): Supporting development and validation of Infectious Disease Dx tests.</title>
        <authorList>
            <person name="Duncan R."/>
            <person name="Fisher C."/>
            <person name="Tallon L."/>
            <person name="Sadzewicz L."/>
            <person name="Sengamalay N."/>
            <person name="Ott S."/>
            <person name="Godinez A."/>
            <person name="Nagaraj S."/>
            <person name="Vavikolanu K."/>
            <person name="Nadendla S."/>
            <person name="Aluvathingal J."/>
            <person name="Sichtig H."/>
        </authorList>
    </citation>
    <scope>NUCLEOTIDE SEQUENCE [LARGE SCALE GENOMIC DNA]</scope>
    <source>
        <strain evidence="20">FDAARGOS_361</strain>
    </source>
</reference>
<keyword evidence="4 12" id="KW-0863">Zinc-finger</keyword>
<keyword evidence="8" id="KW-0460">Magnesium</keyword>
<dbReference type="InterPro" id="IPR012337">
    <property type="entry name" value="RNaseH-like_sf"/>
</dbReference>
<dbReference type="PANTHER" id="PTHR13620">
    <property type="entry name" value="3-5 EXONUCLEASE"/>
    <property type="match status" value="1"/>
</dbReference>
<keyword evidence="9" id="KW-0539">Nucleus</keyword>
<reference evidence="18" key="3">
    <citation type="submission" date="2011-02" db="EMBL/GenBank/DDBJ databases">
        <title>Whole genome sequencing of Leishmania donovani clinical lines reveals dynamic variation related to drug resistance.</title>
        <authorList>
            <person name="Downing T."/>
            <person name="Imamura H."/>
            <person name="Sanders M."/>
            <person name="Decuypere S."/>
            <person name="Hertz-Fowler C."/>
            <person name="Clark T.G."/>
            <person name="Rijal S."/>
            <person name="Sundar S."/>
            <person name="Quail M.A."/>
            <person name="De Doncker S."/>
            <person name="Maes I."/>
            <person name="Vanaerschot M."/>
            <person name="Stark O."/>
            <person name="Schonian G."/>
            <person name="Dujardin J.C."/>
            <person name="Berriman M."/>
        </authorList>
    </citation>
    <scope>NUCLEOTIDE SEQUENCE [LARGE SCALE GENOMIC DNA]</scope>
    <source>
        <strain evidence="18">BPK282A1</strain>
    </source>
</reference>
<evidence type="ECO:0000256" key="2">
    <source>
        <dbReference type="ARBA" id="ARBA00022722"/>
    </source>
</evidence>
<dbReference type="Pfam" id="PF01612">
    <property type="entry name" value="DNA_pol_A_exo1"/>
    <property type="match status" value="1"/>
</dbReference>
<dbReference type="InterPro" id="IPR036855">
    <property type="entry name" value="Znf_CCCH_sf"/>
</dbReference>
<dbReference type="GO" id="GO:0006139">
    <property type="term" value="P:nucleobase-containing compound metabolic process"/>
    <property type="evidence" value="ECO:0007669"/>
    <property type="project" value="InterPro"/>
</dbReference>
<keyword evidence="2" id="KW-0540">Nuclease</keyword>
<evidence type="ECO:0000256" key="1">
    <source>
        <dbReference type="ARBA" id="ARBA00004123"/>
    </source>
</evidence>
<evidence type="ECO:0000256" key="5">
    <source>
        <dbReference type="ARBA" id="ARBA00022801"/>
    </source>
</evidence>
<dbReference type="EMBL" id="RHLC01000004">
    <property type="protein sequence ID" value="TPP40046.1"/>
    <property type="molecule type" value="Genomic_DNA"/>
</dbReference>
<organism evidence="15 19">
    <name type="scientific">Leishmania donovani</name>
    <dbReference type="NCBI Taxonomy" id="5661"/>
    <lineage>
        <taxon>Eukaryota</taxon>
        <taxon>Discoba</taxon>
        <taxon>Euglenozoa</taxon>
        <taxon>Kinetoplastea</taxon>
        <taxon>Metakinetoplastina</taxon>
        <taxon>Trypanosomatida</taxon>
        <taxon>Trypanosomatidae</taxon>
        <taxon>Leishmaniinae</taxon>
        <taxon>Leishmania</taxon>
    </lineage>
</organism>
<name>A0A3S7X7Q1_LEIDO</name>
<evidence type="ECO:0000256" key="11">
    <source>
        <dbReference type="ARBA" id="ARBA00042761"/>
    </source>
</evidence>
<evidence type="ECO:0000313" key="19">
    <source>
        <dbReference type="Proteomes" id="UP000274082"/>
    </source>
</evidence>
<dbReference type="Gene3D" id="4.10.1000.10">
    <property type="entry name" value="Zinc finger, CCCH-type"/>
    <property type="match status" value="1"/>
</dbReference>
<dbReference type="OMA" id="RWRDYCF"/>
<dbReference type="PANTHER" id="PTHR13620:SF109">
    <property type="entry name" value="3'-5' EXONUCLEASE"/>
    <property type="match status" value="1"/>
</dbReference>
<keyword evidence="3 12" id="KW-0479">Metal-binding</keyword>
<sequence length="548" mass="61819">MMQTLRQQPGHLKIMGMDSEWFRDLPLAVVQFATSSHCFVLHISFFDGRILPAAVKEALCDPSIIKCGVGVSGDVSRLQKEQNITIQSVLDVAQYSALFGLHQGAQSNLKVLAKSVANLSIEKDKMITRSNWELPLSDSRVNYAAEDALASYLVGRAVMLKASEVTNMSAHTFDAAQWLQRTSSKAAMELKKLQREVLKSEAEKGKKACPVSKSSGGDVLPAHFRSGTKVRVLDRNGKFIFECSSGRAKFYVMEKNLAVITKHEKSDTRKALEIQLLFDPKVKTRLCIHHALGVCELKNQCPFAHGVSELQAKAAALVDSQIPSCACCLGTKGLLRHAITPPSFRKFMPPPQRQALDDDYLPVCKQCNSTLRLYYDEEMKRCYTQAEESNTIMYDLKVVAKCSLYARLLLDADRLANMPANRREELQQFVKQNWKSTLFEDFNPGFEIHEPVEQNTSFLERLGKIVPGDTRAKVTMAVLVGDDQEKARQFNKRWRDYCFGTCGMMEKKSNHMSYNDWKAYRAHKGEPQADDDEDDTPQKDYSKIRQGY</sequence>
<dbReference type="GO" id="GO:0003676">
    <property type="term" value="F:nucleic acid binding"/>
    <property type="evidence" value="ECO:0007669"/>
    <property type="project" value="InterPro"/>
</dbReference>
<evidence type="ECO:0000313" key="16">
    <source>
        <dbReference type="EMBL" id="CBZ37614.1"/>
    </source>
</evidence>
<dbReference type="VEuPathDB" id="TriTrypDB:LdCL_340019400"/>
<dbReference type="CDD" id="cd06141">
    <property type="entry name" value="WRN_exo"/>
    <property type="match status" value="1"/>
</dbReference>
<dbReference type="RefSeq" id="XP_003864296.1">
    <property type="nucleotide sequence ID" value="XM_003864248.1"/>
</dbReference>
<dbReference type="KEGG" id="ldo:LDBPK_341340"/>
<evidence type="ECO:0000256" key="4">
    <source>
        <dbReference type="ARBA" id="ARBA00022771"/>
    </source>
</evidence>
<evidence type="ECO:0000313" key="15">
    <source>
        <dbReference type="EMBL" id="AYU82472.1"/>
    </source>
</evidence>
<evidence type="ECO:0000256" key="12">
    <source>
        <dbReference type="PROSITE-ProRule" id="PRU00723"/>
    </source>
</evidence>
<evidence type="ECO:0000256" key="8">
    <source>
        <dbReference type="ARBA" id="ARBA00022842"/>
    </source>
</evidence>
<keyword evidence="7 15" id="KW-0269">Exonuclease</keyword>
<dbReference type="SUPFAM" id="SSF53098">
    <property type="entry name" value="Ribonuclease H-like"/>
    <property type="match status" value="1"/>
</dbReference>
<dbReference type="EMBL" id="FR799621">
    <property type="protein sequence ID" value="CBZ37614.1"/>
    <property type="molecule type" value="Genomic_DNA"/>
</dbReference>
<dbReference type="Proteomes" id="UP000318447">
    <property type="component" value="Unassembled WGS sequence"/>
</dbReference>
<evidence type="ECO:0000256" key="9">
    <source>
        <dbReference type="ARBA" id="ARBA00023242"/>
    </source>
</evidence>
<feature type="compositionally biased region" description="Basic and acidic residues" evidence="13">
    <location>
        <begin position="536"/>
        <end position="548"/>
    </location>
</feature>
<dbReference type="GeneID" id="13392705"/>
<accession>A0A3S7X7Q1</accession>
<comment type="subcellular location">
    <subcellularLocation>
        <location evidence="1">Nucleus</location>
    </subcellularLocation>
</comment>
<dbReference type="SUPFAM" id="SSF90229">
    <property type="entry name" value="CCCH zinc finger"/>
    <property type="match status" value="1"/>
</dbReference>
<dbReference type="InterPro" id="IPR051132">
    <property type="entry name" value="3-5_Exonuclease_domain"/>
</dbReference>
<evidence type="ECO:0000256" key="10">
    <source>
        <dbReference type="ARBA" id="ARBA00040531"/>
    </source>
</evidence>
<gene>
    <name evidence="17" type="ORF">CGC21_26000</name>
    <name evidence="16" type="ORF">LDBPK_341340</name>
    <name evidence="15" type="ORF">LdCL_340019400</name>
</gene>
<accession>E9BQT5</accession>
<evidence type="ECO:0000259" key="14">
    <source>
        <dbReference type="PROSITE" id="PS50103"/>
    </source>
</evidence>
<dbReference type="AlphaFoldDB" id="A0A3S7X7Q1"/>
<evidence type="ECO:0000256" key="3">
    <source>
        <dbReference type="ARBA" id="ARBA00022723"/>
    </source>
</evidence>
<dbReference type="Gene3D" id="3.30.420.10">
    <property type="entry name" value="Ribonuclease H-like superfamily/Ribonuclease H"/>
    <property type="match status" value="1"/>
</dbReference>
<dbReference type="EMBL" id="CP029533">
    <property type="protein sequence ID" value="AYU82472.1"/>
    <property type="molecule type" value="Genomic_DNA"/>
</dbReference>
<dbReference type="Proteomes" id="UP000008980">
    <property type="component" value="Chromosome 34"/>
</dbReference>
<evidence type="ECO:0000256" key="6">
    <source>
        <dbReference type="ARBA" id="ARBA00022833"/>
    </source>
</evidence>
<proteinExistence type="predicted"/>
<dbReference type="OrthoDB" id="1920326at2759"/>
<keyword evidence="6 12" id="KW-0862">Zinc</keyword>
<dbReference type="InterPro" id="IPR000571">
    <property type="entry name" value="Znf_CCCH"/>
</dbReference>
<dbReference type="VEuPathDB" id="TriTrypDB:LdBPK_341340.1"/>
<feature type="domain" description="C3H1-type" evidence="14">
    <location>
        <begin position="281"/>
        <end position="308"/>
    </location>
</feature>
<dbReference type="InterPro" id="IPR036397">
    <property type="entry name" value="RNaseH_sf"/>
</dbReference>
<evidence type="ECO:0000313" key="17">
    <source>
        <dbReference type="EMBL" id="TPP40046.1"/>
    </source>
</evidence>
<feature type="region of interest" description="Disordered" evidence="13">
    <location>
        <begin position="524"/>
        <end position="548"/>
    </location>
</feature>
<reference evidence="17" key="5">
    <citation type="submission" date="2019-02" db="EMBL/GenBank/DDBJ databases">
        <title>FDA dAtabase for Regulatory Grade micrObial Sequences (FDA-ARGOS): Supporting development and validation of Infectious Disease Dx tests.</title>
        <authorList>
            <person name="Duncan R."/>
            <person name="Fisher C."/>
            <person name="Tallon L.J."/>
            <person name="Sadzewicz L."/>
            <person name="Sengamalay N."/>
            <person name="Ott S."/>
            <person name="Godinez A."/>
            <person name="Nagaraj S."/>
            <person name="Nadendla S."/>
            <person name="Sichtig H."/>
        </authorList>
    </citation>
    <scope>NUCLEOTIDE SEQUENCE</scope>
    <source>
        <strain evidence="17">FDAARGOS_361</strain>
    </source>
</reference>
<keyword evidence="19" id="KW-1185">Reference proteome</keyword>